<feature type="signal peptide" evidence="2">
    <location>
        <begin position="1"/>
        <end position="19"/>
    </location>
</feature>
<evidence type="ECO:0000256" key="1">
    <source>
        <dbReference type="SAM" id="MobiDB-lite"/>
    </source>
</evidence>
<feature type="compositionally biased region" description="Low complexity" evidence="1">
    <location>
        <begin position="567"/>
        <end position="585"/>
    </location>
</feature>
<accession>A0AAU8RN47</accession>
<proteinExistence type="predicted"/>
<dbReference type="Proteomes" id="UP000030786">
    <property type="component" value="Chromosome"/>
</dbReference>
<protein>
    <submittedName>
        <fullName evidence="4">OstA-like protein</fullName>
    </submittedName>
</protein>
<evidence type="ECO:0000259" key="3">
    <source>
        <dbReference type="Pfam" id="PF13100"/>
    </source>
</evidence>
<dbReference type="AlphaFoldDB" id="A0AAU8RN47"/>
<evidence type="ECO:0000313" key="5">
    <source>
        <dbReference type="Proteomes" id="UP000030786"/>
    </source>
</evidence>
<dbReference type="Pfam" id="PF13100">
    <property type="entry name" value="OstA_2"/>
    <property type="match status" value="1"/>
</dbReference>
<reference evidence="4 5" key="1">
    <citation type="journal article" date="2014" name="Environ. Microbiol.">
        <title>Contrasting genomic patterns and infection strategies of two co-existing Bacteroidetes podovirus genera.</title>
        <authorList>
            <person name="Holmfeldt K."/>
            <person name="Howard-Varona C."/>
            <person name="Solonenko N."/>
            <person name="Sullivan M.B."/>
        </authorList>
    </citation>
    <scope>NUCLEOTIDE SEQUENCE [LARGE SCALE GENOMIC DNA]</scope>
    <source>
        <strain evidence="4 5">18</strain>
    </source>
</reference>
<feature type="region of interest" description="Disordered" evidence="1">
    <location>
        <begin position="548"/>
        <end position="593"/>
    </location>
</feature>
<gene>
    <name evidence="4" type="ORF">M666_10895</name>
</gene>
<feature type="compositionally biased region" description="Polar residues" evidence="1">
    <location>
        <begin position="555"/>
        <end position="566"/>
    </location>
</feature>
<name>A0AAU8RN47_9FLAO</name>
<evidence type="ECO:0000256" key="2">
    <source>
        <dbReference type="SAM" id="SignalP"/>
    </source>
</evidence>
<feature type="chain" id="PRO_5043829459" evidence="2">
    <location>
        <begin position="20"/>
        <end position="593"/>
    </location>
</feature>
<sequence>MQKLFVLFLVLFSSALSFAQQDTLAENKQINIVYGGTFTKDEAKYPGASIFSMDDRQVQFEHQGADLWCDYAIFHQKENRLKAVGNIRLQQGDSVQMTSGKVDYDGNTKLAKAWQNVILEQNPGMRLETDTLRFDREKQEAYYKDFGTVIDSTNTLTSQIGRYYMETKKYQFLDSVHIDNPEYKVDSKQLDYYTSSKNAYMYGPSTVTGKTYKIYCERGFYDTKVESGYGIKNTRIDYNNRIIVGDSVYFNKAREYASATNNITITDTINNGIIRAHYAEVFKAKDSVFATKRAVAISLVEKDSLYIHGDTLMITGKPEKRIMRAFKNANFYKTDLSGKADSIHVEEITGLTQLIGKKIPKDTKEINWPKYYPVIWNGENQMTGDSIHLISDLETEKLDSLKVIKNAFIVSFDTIGKTGYNQAKGIDLYGKFLENTLDEVDLIGNTEVVYWMYNDDQELIGINKTICSKINITFVNNDVEDLTFYVDPDGDIFPEKDLEEELRILKGMVWRGDERILTKDDIFDEDDNNIKLVVIQGIENPIDIDAEEEQRSKNASDPVNNLPTNVASPSPSSKAVVTKSTSSKIKAADKKSN</sequence>
<organism evidence="4 5">
    <name type="scientific">Cellulophaga baltica 18</name>
    <dbReference type="NCBI Taxonomy" id="1348584"/>
    <lineage>
        <taxon>Bacteria</taxon>
        <taxon>Pseudomonadati</taxon>
        <taxon>Bacteroidota</taxon>
        <taxon>Flavobacteriia</taxon>
        <taxon>Flavobacteriales</taxon>
        <taxon>Flavobacteriaceae</taxon>
        <taxon>Cellulophaga</taxon>
    </lineage>
</organism>
<dbReference type="InterPro" id="IPR005653">
    <property type="entry name" value="OstA-like_N"/>
</dbReference>
<evidence type="ECO:0000313" key="4">
    <source>
        <dbReference type="EMBL" id="AIZ43738.1"/>
    </source>
</evidence>
<feature type="domain" description="Organic solvent tolerance-like N-terminal" evidence="3">
    <location>
        <begin position="56"/>
        <end position="187"/>
    </location>
</feature>
<dbReference type="EMBL" id="CP009976">
    <property type="protein sequence ID" value="AIZ43738.1"/>
    <property type="molecule type" value="Genomic_DNA"/>
</dbReference>
<dbReference type="KEGG" id="cbat:M666_10895"/>
<dbReference type="Gene3D" id="2.60.450.10">
    <property type="entry name" value="Lipopolysaccharide (LPS) transport protein A like domain"/>
    <property type="match status" value="1"/>
</dbReference>
<keyword evidence="2" id="KW-0732">Signal</keyword>